<evidence type="ECO:0000259" key="13">
    <source>
        <dbReference type="PROSITE" id="PS50885"/>
    </source>
</evidence>
<dbReference type="SUPFAM" id="SSF55874">
    <property type="entry name" value="ATPase domain of HSP90 chaperone/DNA topoisomerase II/histidine kinase"/>
    <property type="match status" value="1"/>
</dbReference>
<dbReference type="EC" id="2.7.13.3" evidence="3"/>
<dbReference type="InterPro" id="IPR004358">
    <property type="entry name" value="Sig_transdc_His_kin-like_C"/>
</dbReference>
<name>A0A953JCI9_9BACT</name>
<feature type="domain" description="HAMP" evidence="13">
    <location>
        <begin position="213"/>
        <end position="265"/>
    </location>
</feature>
<evidence type="ECO:0000256" key="8">
    <source>
        <dbReference type="ARBA" id="ARBA00022840"/>
    </source>
</evidence>
<proteinExistence type="predicted"/>
<keyword evidence="4" id="KW-0597">Phosphoprotein</keyword>
<keyword evidence="9" id="KW-0902">Two-component regulatory system</keyword>
<dbReference type="Gene3D" id="1.10.287.130">
    <property type="match status" value="1"/>
</dbReference>
<comment type="subcellular location">
    <subcellularLocation>
        <location evidence="2">Membrane</location>
    </subcellularLocation>
</comment>
<reference evidence="14" key="2">
    <citation type="submission" date="2021-08" db="EMBL/GenBank/DDBJ databases">
        <authorList>
            <person name="Dalcin Martins P."/>
        </authorList>
    </citation>
    <scope>NUCLEOTIDE SEQUENCE</scope>
    <source>
        <strain evidence="14">MAG_39</strain>
    </source>
</reference>
<dbReference type="PANTHER" id="PTHR43065">
    <property type="entry name" value="SENSOR HISTIDINE KINASE"/>
    <property type="match status" value="1"/>
</dbReference>
<evidence type="ECO:0000256" key="7">
    <source>
        <dbReference type="ARBA" id="ARBA00022777"/>
    </source>
</evidence>
<dbReference type="Gene3D" id="3.30.565.10">
    <property type="entry name" value="Histidine kinase-like ATPase, C-terminal domain"/>
    <property type="match status" value="1"/>
</dbReference>
<dbReference type="InterPro" id="IPR003594">
    <property type="entry name" value="HATPase_dom"/>
</dbReference>
<dbReference type="Pfam" id="PF02518">
    <property type="entry name" value="HATPase_c"/>
    <property type="match status" value="1"/>
</dbReference>
<evidence type="ECO:0000256" key="2">
    <source>
        <dbReference type="ARBA" id="ARBA00004370"/>
    </source>
</evidence>
<evidence type="ECO:0000256" key="1">
    <source>
        <dbReference type="ARBA" id="ARBA00000085"/>
    </source>
</evidence>
<keyword evidence="11" id="KW-0472">Membrane</keyword>
<evidence type="ECO:0000313" key="15">
    <source>
        <dbReference type="Proteomes" id="UP000705867"/>
    </source>
</evidence>
<dbReference type="Gene3D" id="6.10.340.10">
    <property type="match status" value="1"/>
</dbReference>
<evidence type="ECO:0000256" key="4">
    <source>
        <dbReference type="ARBA" id="ARBA00022553"/>
    </source>
</evidence>
<dbReference type="InterPro" id="IPR003660">
    <property type="entry name" value="HAMP_dom"/>
</dbReference>
<dbReference type="Proteomes" id="UP000705867">
    <property type="component" value="Unassembled WGS sequence"/>
</dbReference>
<dbReference type="SMART" id="SM00387">
    <property type="entry name" value="HATPase_c"/>
    <property type="match status" value="1"/>
</dbReference>
<evidence type="ECO:0000313" key="14">
    <source>
        <dbReference type="EMBL" id="MBZ0157507.1"/>
    </source>
</evidence>
<dbReference type="GO" id="GO:0000155">
    <property type="term" value="F:phosphorelay sensor kinase activity"/>
    <property type="evidence" value="ECO:0007669"/>
    <property type="project" value="InterPro"/>
</dbReference>
<dbReference type="GO" id="GO:0016020">
    <property type="term" value="C:membrane"/>
    <property type="evidence" value="ECO:0007669"/>
    <property type="project" value="UniProtKB-SubCell"/>
</dbReference>
<protein>
    <recommendedName>
        <fullName evidence="3">histidine kinase</fullName>
        <ecNumber evidence="3">2.7.13.3</ecNumber>
    </recommendedName>
</protein>
<dbReference type="SUPFAM" id="SSF47384">
    <property type="entry name" value="Homodimeric domain of signal transducing histidine kinase"/>
    <property type="match status" value="1"/>
</dbReference>
<evidence type="ECO:0000256" key="10">
    <source>
        <dbReference type="SAM" id="Coils"/>
    </source>
</evidence>
<dbReference type="SUPFAM" id="SSF158472">
    <property type="entry name" value="HAMP domain-like"/>
    <property type="match status" value="1"/>
</dbReference>
<evidence type="ECO:0000259" key="12">
    <source>
        <dbReference type="PROSITE" id="PS50109"/>
    </source>
</evidence>
<keyword evidence="6" id="KW-0547">Nucleotide-binding</keyword>
<organism evidence="14 15">
    <name type="scientific">Candidatus Nitrobium versatile</name>
    <dbReference type="NCBI Taxonomy" id="2884831"/>
    <lineage>
        <taxon>Bacteria</taxon>
        <taxon>Pseudomonadati</taxon>
        <taxon>Nitrospirota</taxon>
        <taxon>Nitrospiria</taxon>
        <taxon>Nitrospirales</taxon>
        <taxon>Nitrospiraceae</taxon>
        <taxon>Candidatus Nitrobium</taxon>
    </lineage>
</organism>
<dbReference type="PANTHER" id="PTHR43065:SF46">
    <property type="entry name" value="C4-DICARBOXYLATE TRANSPORT SENSOR PROTEIN DCTB"/>
    <property type="match status" value="1"/>
</dbReference>
<feature type="domain" description="Histidine kinase" evidence="12">
    <location>
        <begin position="314"/>
        <end position="521"/>
    </location>
</feature>
<dbReference type="SMART" id="SM00388">
    <property type="entry name" value="HisKA"/>
    <property type="match status" value="1"/>
</dbReference>
<comment type="catalytic activity">
    <reaction evidence="1">
        <text>ATP + protein L-histidine = ADP + protein N-phospho-L-histidine.</text>
        <dbReference type="EC" id="2.7.13.3"/>
    </reaction>
</comment>
<keyword evidence="11" id="KW-0812">Transmembrane</keyword>
<evidence type="ECO:0000256" key="9">
    <source>
        <dbReference type="ARBA" id="ARBA00023012"/>
    </source>
</evidence>
<keyword evidence="8" id="KW-0067">ATP-binding</keyword>
<keyword evidence="7" id="KW-0418">Kinase</keyword>
<sequence length="537" mass="59363">MRKKLIAGLGFVLFLFSIGSVVVIKNLDTIVVNQKITNEQDVIIGKYNEMLFQMKGAQAELYRHQAGYTRNIDDLVNYIEAFDENLGSITRHYQGHLSDVACKQCHAKIEEQITSLSGFFTEIGSLVREYKEEVSILITSKDRSQTKALENAATVKGNIIINRLEQVRHAADQMRGKIQDKRNLLIARSRATIFTTILLTISLSTIVFVLIIKGITGPVTSLIRGIQTIASGDFSQRVEATTRDEIGFMADSFNRMAERLSAMNEEKDMLLRALRDFNEELETKVREATEKLRLTQASMVRAETLAAVGTLAAGVSHELSTPLNSIIGFTQLILADMEEDSPVKGDLKVIEQEAVRCRKIIQGLLTFARTPGHEEMLTDINTLIGETLTLIEYQPSMKRISIRRDLEPQLSPVQADPLQLKQVFLNIILNAVQAMPEGGELTITTRNTRGGVEAAVSDTGTGIPEEGLQKIFQPFYTTKKDGTGLGLSISYGIIKEHGGEIFVESAAGKGTLFRICLPVHHTAENAGNRPSALSRGE</sequence>
<feature type="coiled-coil region" evidence="10">
    <location>
        <begin position="260"/>
        <end position="298"/>
    </location>
</feature>
<keyword evidence="11" id="KW-1133">Transmembrane helix</keyword>
<dbReference type="InterPro" id="IPR036097">
    <property type="entry name" value="HisK_dim/P_sf"/>
</dbReference>
<dbReference type="EMBL" id="JAIOIV010000118">
    <property type="protein sequence ID" value="MBZ0157507.1"/>
    <property type="molecule type" value="Genomic_DNA"/>
</dbReference>
<dbReference type="Pfam" id="PF00672">
    <property type="entry name" value="HAMP"/>
    <property type="match status" value="1"/>
</dbReference>
<dbReference type="PRINTS" id="PR00344">
    <property type="entry name" value="BCTRLSENSOR"/>
</dbReference>
<dbReference type="CDD" id="cd00082">
    <property type="entry name" value="HisKA"/>
    <property type="match status" value="1"/>
</dbReference>
<dbReference type="InterPro" id="IPR005467">
    <property type="entry name" value="His_kinase_dom"/>
</dbReference>
<keyword evidence="10" id="KW-0175">Coiled coil</keyword>
<dbReference type="PROSITE" id="PS50885">
    <property type="entry name" value="HAMP"/>
    <property type="match status" value="1"/>
</dbReference>
<reference evidence="14" key="1">
    <citation type="journal article" date="2021" name="bioRxiv">
        <title>Unraveling nitrogen, sulfur and carbon metabolic pathways and microbial community transcriptional responses to substrate deprivation and toxicity stresses in a bioreactor mimicking anoxic brackish coastal sediment conditions.</title>
        <authorList>
            <person name="Martins P.D."/>
            <person name="Echeveste M.J."/>
            <person name="Arshad A."/>
            <person name="Kurth J."/>
            <person name="Ouboter H."/>
            <person name="Jetten M.S.M."/>
            <person name="Welte C.U."/>
        </authorList>
    </citation>
    <scope>NUCLEOTIDE SEQUENCE</scope>
    <source>
        <strain evidence="14">MAG_39</strain>
    </source>
</reference>
<dbReference type="InterPro" id="IPR036890">
    <property type="entry name" value="HATPase_C_sf"/>
</dbReference>
<dbReference type="AlphaFoldDB" id="A0A953JCI9"/>
<comment type="caution">
    <text evidence="14">The sequence shown here is derived from an EMBL/GenBank/DDBJ whole genome shotgun (WGS) entry which is preliminary data.</text>
</comment>
<accession>A0A953JCI9</accession>
<evidence type="ECO:0000256" key="11">
    <source>
        <dbReference type="SAM" id="Phobius"/>
    </source>
</evidence>
<keyword evidence="5" id="KW-0808">Transferase</keyword>
<dbReference type="PROSITE" id="PS50109">
    <property type="entry name" value="HIS_KIN"/>
    <property type="match status" value="1"/>
</dbReference>
<feature type="transmembrane region" description="Helical" evidence="11">
    <location>
        <begin position="191"/>
        <end position="212"/>
    </location>
</feature>
<evidence type="ECO:0000256" key="3">
    <source>
        <dbReference type="ARBA" id="ARBA00012438"/>
    </source>
</evidence>
<dbReference type="Pfam" id="PF00512">
    <property type="entry name" value="HisKA"/>
    <property type="match status" value="1"/>
</dbReference>
<dbReference type="InterPro" id="IPR003661">
    <property type="entry name" value="HisK_dim/P_dom"/>
</dbReference>
<gene>
    <name evidence="14" type="ORF">K8I29_15015</name>
</gene>
<dbReference type="CDD" id="cd06225">
    <property type="entry name" value="HAMP"/>
    <property type="match status" value="1"/>
</dbReference>
<evidence type="ECO:0000256" key="6">
    <source>
        <dbReference type="ARBA" id="ARBA00022741"/>
    </source>
</evidence>
<dbReference type="GO" id="GO:0005524">
    <property type="term" value="F:ATP binding"/>
    <property type="evidence" value="ECO:0007669"/>
    <property type="project" value="UniProtKB-KW"/>
</dbReference>
<evidence type="ECO:0000256" key="5">
    <source>
        <dbReference type="ARBA" id="ARBA00022679"/>
    </source>
</evidence>
<dbReference type="SMART" id="SM00304">
    <property type="entry name" value="HAMP"/>
    <property type="match status" value="1"/>
</dbReference>